<dbReference type="AlphaFoldDB" id="A0AA37QIT7"/>
<accession>A0AA37QIT7</accession>
<feature type="compositionally biased region" description="Basic and acidic residues" evidence="1">
    <location>
        <begin position="159"/>
        <end position="173"/>
    </location>
</feature>
<proteinExistence type="predicted"/>
<dbReference type="Gene3D" id="1.20.120.1490">
    <property type="match status" value="1"/>
</dbReference>
<feature type="chain" id="PRO_5041433744" description="Periplasmic heavy metal sensor" evidence="2">
    <location>
        <begin position="24"/>
        <end position="180"/>
    </location>
</feature>
<feature type="signal peptide" evidence="2">
    <location>
        <begin position="1"/>
        <end position="23"/>
    </location>
</feature>
<sequence>MRTRDWRVLTGALLMLGTTTAGAQAPADTQRDRVSERVMGARPSMDRLAEAVKRRLGLNEEQARRLRDATARYANERQQLFRRERALRREMRDELARGSAAQQERVGRMLDSLLGIQRSRMELVSAEQRDLARFLTPIQRAEFLAMQERAFRAAQQMRMQREGRAGEPGERGSPRRPPAP</sequence>
<evidence type="ECO:0008006" key="5">
    <source>
        <dbReference type="Google" id="ProtNLM"/>
    </source>
</evidence>
<comment type="caution">
    <text evidence="3">The sequence shown here is derived from an EMBL/GenBank/DDBJ whole genome shotgun (WGS) entry which is preliminary data.</text>
</comment>
<gene>
    <name evidence="3" type="ORF">rosag_38130</name>
</gene>
<dbReference type="EMBL" id="BRXS01000006">
    <property type="protein sequence ID" value="GLC27300.1"/>
    <property type="molecule type" value="Genomic_DNA"/>
</dbReference>
<evidence type="ECO:0000313" key="4">
    <source>
        <dbReference type="Proteomes" id="UP001161325"/>
    </source>
</evidence>
<organism evidence="3 4">
    <name type="scientific">Roseisolibacter agri</name>
    <dbReference type="NCBI Taxonomy" id="2014610"/>
    <lineage>
        <taxon>Bacteria</taxon>
        <taxon>Pseudomonadati</taxon>
        <taxon>Gemmatimonadota</taxon>
        <taxon>Gemmatimonadia</taxon>
        <taxon>Gemmatimonadales</taxon>
        <taxon>Gemmatimonadaceae</taxon>
        <taxon>Roseisolibacter</taxon>
    </lineage>
</organism>
<keyword evidence="4" id="KW-1185">Reference proteome</keyword>
<reference evidence="3" key="1">
    <citation type="submission" date="2022-08" db="EMBL/GenBank/DDBJ databases">
        <title>Draft genome sequencing of Roseisolibacter agri AW1220.</title>
        <authorList>
            <person name="Tobiishi Y."/>
            <person name="Tonouchi A."/>
        </authorList>
    </citation>
    <scope>NUCLEOTIDE SEQUENCE</scope>
    <source>
        <strain evidence="3">AW1220</strain>
    </source>
</reference>
<evidence type="ECO:0000313" key="3">
    <source>
        <dbReference type="EMBL" id="GLC27300.1"/>
    </source>
</evidence>
<dbReference type="GO" id="GO:0042597">
    <property type="term" value="C:periplasmic space"/>
    <property type="evidence" value="ECO:0007669"/>
    <property type="project" value="InterPro"/>
</dbReference>
<protein>
    <recommendedName>
        <fullName evidence="5">Periplasmic heavy metal sensor</fullName>
    </recommendedName>
</protein>
<feature type="region of interest" description="Disordered" evidence="1">
    <location>
        <begin position="154"/>
        <end position="180"/>
    </location>
</feature>
<name>A0AA37QIT7_9BACT</name>
<keyword evidence="2" id="KW-0732">Signal</keyword>
<evidence type="ECO:0000256" key="2">
    <source>
        <dbReference type="SAM" id="SignalP"/>
    </source>
</evidence>
<dbReference type="Proteomes" id="UP001161325">
    <property type="component" value="Unassembled WGS sequence"/>
</dbReference>
<evidence type="ECO:0000256" key="1">
    <source>
        <dbReference type="SAM" id="MobiDB-lite"/>
    </source>
</evidence>